<evidence type="ECO:0000313" key="2">
    <source>
        <dbReference type="EMBL" id="MDT0682581.1"/>
    </source>
</evidence>
<feature type="domain" description="AB hydrolase-1" evidence="1">
    <location>
        <begin position="16"/>
        <end position="247"/>
    </location>
</feature>
<evidence type="ECO:0000259" key="1">
    <source>
        <dbReference type="Pfam" id="PF12697"/>
    </source>
</evidence>
<sequence length="255" mass="26936">MEGVHHFGQGPETALALHCALASGMAWRGVGERLGDLLTLTAPDHPGHGAAPDWDGALEYGAAALERALEAMDGPGVLIGHSFGGVVALRLAASRPDLVRRLVLIEPVWFRAAEGTEAFERLRADMAGLAAKLEEGPEAAARYFTDIWGTGRPWEALDARTRAYTADRMHLVIAAETGNFGDPAGLTAPGGLEDLTMPVLLAAGSESHPVQRAVNEALAARLPHARQVIWDGAGHLAPITKPDVVAATLREFLTD</sequence>
<dbReference type="Proteomes" id="UP001265259">
    <property type="component" value="Unassembled WGS sequence"/>
</dbReference>
<dbReference type="PRINTS" id="PR00111">
    <property type="entry name" value="ABHYDROLASE"/>
</dbReference>
<gene>
    <name evidence="2" type="ORF">RM543_07785</name>
</gene>
<dbReference type="GO" id="GO:0016787">
    <property type="term" value="F:hydrolase activity"/>
    <property type="evidence" value="ECO:0007669"/>
    <property type="project" value="UniProtKB-KW"/>
</dbReference>
<dbReference type="InterPro" id="IPR000073">
    <property type="entry name" value="AB_hydrolase_1"/>
</dbReference>
<dbReference type="EMBL" id="JAVRHL010000002">
    <property type="protein sequence ID" value="MDT0682581.1"/>
    <property type="molecule type" value="Genomic_DNA"/>
</dbReference>
<reference evidence="2 3" key="1">
    <citation type="submission" date="2023-09" db="EMBL/GenBank/DDBJ databases">
        <authorList>
            <person name="Rey-Velasco X."/>
        </authorList>
    </citation>
    <scope>NUCLEOTIDE SEQUENCE [LARGE SCALE GENOMIC DNA]</scope>
    <source>
        <strain evidence="2 3">F158</strain>
    </source>
</reference>
<dbReference type="SUPFAM" id="SSF53474">
    <property type="entry name" value="alpha/beta-Hydrolases"/>
    <property type="match status" value="1"/>
</dbReference>
<accession>A0ABU3DFT4</accession>
<comment type="caution">
    <text evidence="2">The sequence shown here is derived from an EMBL/GenBank/DDBJ whole genome shotgun (WGS) entry which is preliminary data.</text>
</comment>
<keyword evidence="2" id="KW-0378">Hydrolase</keyword>
<dbReference type="InterPro" id="IPR029058">
    <property type="entry name" value="AB_hydrolase_fold"/>
</dbReference>
<dbReference type="RefSeq" id="WP_311690324.1">
    <property type="nucleotide sequence ID" value="NZ_JAVRHL010000002.1"/>
</dbReference>
<protein>
    <submittedName>
        <fullName evidence="2">Alpha/beta hydrolase</fullName>
    </submittedName>
</protein>
<keyword evidence="3" id="KW-1185">Reference proteome</keyword>
<dbReference type="PANTHER" id="PTHR43798:SF33">
    <property type="entry name" value="HYDROLASE, PUTATIVE (AFU_ORTHOLOGUE AFUA_2G14860)-RELATED"/>
    <property type="match status" value="1"/>
</dbReference>
<evidence type="ECO:0000313" key="3">
    <source>
        <dbReference type="Proteomes" id="UP001265259"/>
    </source>
</evidence>
<dbReference type="PANTHER" id="PTHR43798">
    <property type="entry name" value="MONOACYLGLYCEROL LIPASE"/>
    <property type="match status" value="1"/>
</dbReference>
<name>A0ABU3DFT4_9RHOB</name>
<proteinExistence type="predicted"/>
<dbReference type="Gene3D" id="3.40.50.1820">
    <property type="entry name" value="alpha/beta hydrolase"/>
    <property type="match status" value="1"/>
</dbReference>
<organism evidence="2 3">
    <name type="scientific">Tropicimonas omnivorans</name>
    <dbReference type="NCBI Taxonomy" id="3075590"/>
    <lineage>
        <taxon>Bacteria</taxon>
        <taxon>Pseudomonadati</taxon>
        <taxon>Pseudomonadota</taxon>
        <taxon>Alphaproteobacteria</taxon>
        <taxon>Rhodobacterales</taxon>
        <taxon>Roseobacteraceae</taxon>
        <taxon>Tropicimonas</taxon>
    </lineage>
</organism>
<dbReference type="InterPro" id="IPR050266">
    <property type="entry name" value="AB_hydrolase_sf"/>
</dbReference>
<dbReference type="Pfam" id="PF12697">
    <property type="entry name" value="Abhydrolase_6"/>
    <property type="match status" value="1"/>
</dbReference>